<evidence type="ECO:0000256" key="1">
    <source>
        <dbReference type="ARBA" id="ARBA00005614"/>
    </source>
</evidence>
<dbReference type="EMBL" id="JAICBX010000001">
    <property type="protein sequence ID" value="MBW8635944.1"/>
    <property type="molecule type" value="Genomic_DNA"/>
</dbReference>
<dbReference type="SUPFAM" id="SSF54975">
    <property type="entry name" value="Acylphosphatase/BLUF domain-like"/>
    <property type="match status" value="1"/>
</dbReference>
<dbReference type="PRINTS" id="PR00112">
    <property type="entry name" value="ACYLPHPHTASE"/>
</dbReference>
<reference evidence="7" key="1">
    <citation type="submission" date="2021-08" db="EMBL/GenBank/DDBJ databases">
        <title>Hoeflea bacterium WL0058 sp. nov., isolated from the sediment.</title>
        <authorList>
            <person name="Wang L."/>
            <person name="Zhang D."/>
        </authorList>
    </citation>
    <scope>NUCLEOTIDE SEQUENCE</scope>
    <source>
        <strain evidence="7">WL0058</strain>
    </source>
</reference>
<comment type="catalytic activity">
    <reaction evidence="3 4">
        <text>an acyl phosphate + H2O = a carboxylate + phosphate + H(+)</text>
        <dbReference type="Rhea" id="RHEA:14965"/>
        <dbReference type="ChEBI" id="CHEBI:15377"/>
        <dbReference type="ChEBI" id="CHEBI:15378"/>
        <dbReference type="ChEBI" id="CHEBI:29067"/>
        <dbReference type="ChEBI" id="CHEBI:43474"/>
        <dbReference type="ChEBI" id="CHEBI:59918"/>
        <dbReference type="EC" id="3.6.1.7"/>
    </reaction>
</comment>
<evidence type="ECO:0000313" key="8">
    <source>
        <dbReference type="Proteomes" id="UP001196509"/>
    </source>
</evidence>
<dbReference type="Gene3D" id="3.30.70.100">
    <property type="match status" value="1"/>
</dbReference>
<dbReference type="NCBIfam" id="NF010999">
    <property type="entry name" value="PRK14425.1"/>
    <property type="match status" value="1"/>
</dbReference>
<dbReference type="InterPro" id="IPR017968">
    <property type="entry name" value="Acylphosphatase_CS"/>
</dbReference>
<dbReference type="Proteomes" id="UP001196509">
    <property type="component" value="Unassembled WGS sequence"/>
</dbReference>
<dbReference type="PANTHER" id="PTHR47268">
    <property type="entry name" value="ACYLPHOSPHATASE"/>
    <property type="match status" value="1"/>
</dbReference>
<feature type="active site" evidence="4">
    <location>
        <position position="36"/>
    </location>
</feature>
<dbReference type="Pfam" id="PF00708">
    <property type="entry name" value="Acylphosphatase"/>
    <property type="match status" value="1"/>
</dbReference>
<evidence type="ECO:0000313" key="7">
    <source>
        <dbReference type="EMBL" id="MBW8635944.1"/>
    </source>
</evidence>
<keyword evidence="8" id="KW-1185">Reference proteome</keyword>
<feature type="active site" evidence="4">
    <location>
        <position position="18"/>
    </location>
</feature>
<dbReference type="EC" id="3.6.1.7" evidence="2 4"/>
<sequence length="90" mass="9782">MKKVNVRITGRVQGVSYRAWTRATAEQMGLTGWVRNEPDGSVFALLCGSDENVAVMIETLWSGPPAAIVDNVEVSEAEAADEARGFKITR</sequence>
<evidence type="ECO:0000256" key="5">
    <source>
        <dbReference type="RuleBase" id="RU004168"/>
    </source>
</evidence>
<name>A0AAE2ZG69_9HYPH</name>
<organism evidence="7 8">
    <name type="scientific">Flavimaribacter sediminis</name>
    <dbReference type="NCBI Taxonomy" id="2865987"/>
    <lineage>
        <taxon>Bacteria</taxon>
        <taxon>Pseudomonadati</taxon>
        <taxon>Pseudomonadota</taxon>
        <taxon>Alphaproteobacteria</taxon>
        <taxon>Hyphomicrobiales</taxon>
        <taxon>Rhizobiaceae</taxon>
        <taxon>Flavimaribacter</taxon>
    </lineage>
</organism>
<dbReference type="InterPro" id="IPR036046">
    <property type="entry name" value="Acylphosphatase-like_dom_sf"/>
</dbReference>
<evidence type="ECO:0000256" key="4">
    <source>
        <dbReference type="PROSITE-ProRule" id="PRU00520"/>
    </source>
</evidence>
<comment type="caution">
    <text evidence="7">The sequence shown here is derived from an EMBL/GenBank/DDBJ whole genome shotgun (WGS) entry which is preliminary data.</text>
</comment>
<gene>
    <name evidence="7" type="ORF">K1W69_02010</name>
</gene>
<dbReference type="GO" id="GO:0003998">
    <property type="term" value="F:acylphosphatase activity"/>
    <property type="evidence" value="ECO:0007669"/>
    <property type="project" value="UniProtKB-EC"/>
</dbReference>
<evidence type="ECO:0000259" key="6">
    <source>
        <dbReference type="PROSITE" id="PS51160"/>
    </source>
</evidence>
<dbReference type="PROSITE" id="PS51160">
    <property type="entry name" value="ACYLPHOSPHATASE_3"/>
    <property type="match status" value="1"/>
</dbReference>
<keyword evidence="4" id="KW-0378">Hydrolase</keyword>
<dbReference type="InterPro" id="IPR020456">
    <property type="entry name" value="Acylphosphatase"/>
</dbReference>
<dbReference type="AlphaFoldDB" id="A0AAE2ZG69"/>
<protein>
    <recommendedName>
        <fullName evidence="2 4">acylphosphatase</fullName>
        <ecNumber evidence="2 4">3.6.1.7</ecNumber>
    </recommendedName>
</protein>
<evidence type="ECO:0000256" key="2">
    <source>
        <dbReference type="ARBA" id="ARBA00012150"/>
    </source>
</evidence>
<feature type="domain" description="Acylphosphatase-like" evidence="6">
    <location>
        <begin position="3"/>
        <end position="90"/>
    </location>
</feature>
<accession>A0AAE2ZG69</accession>
<dbReference type="PROSITE" id="PS00151">
    <property type="entry name" value="ACYLPHOSPHATASE_2"/>
    <property type="match status" value="1"/>
</dbReference>
<proteinExistence type="inferred from homology"/>
<dbReference type="RefSeq" id="WP_220226661.1">
    <property type="nucleotide sequence ID" value="NZ_JAICBX010000001.1"/>
</dbReference>
<comment type="similarity">
    <text evidence="1 5">Belongs to the acylphosphatase family.</text>
</comment>
<dbReference type="PANTHER" id="PTHR47268:SF4">
    <property type="entry name" value="ACYLPHOSPHATASE"/>
    <property type="match status" value="1"/>
</dbReference>
<evidence type="ECO:0000256" key="3">
    <source>
        <dbReference type="ARBA" id="ARBA00047645"/>
    </source>
</evidence>
<dbReference type="InterPro" id="IPR001792">
    <property type="entry name" value="Acylphosphatase-like_dom"/>
</dbReference>